<sequence>MATPNYGIKSTCTFLWKIKNFNFLWMKTSQKIESPVFVVYGLKNTEWVMHLYPRGCSSADNVGFYLHRKDSGSSTGKIYVYFELAFLSESGEIICSCRSAQLTFRKCSSRGFDSFKSREDVFVTHKSRYLPFNTLTAQCKIWNCDKKVAVDKYYLAGTCVTVQQISFHWHIEKFITIGYYDTKHSVIRSITNEILVRFDLYLTGEQLGEEVIEIGIHVFDPNKKYLFLKTFVSTSNGIFVNCGMKEFVWDGCEKKGTLTFLFSKERLQRESYLKNGVLTLYCECIFSTGMVSETIQTIDFAIDSLNTAPPAVLNVGGLPTDGGESVGGLPTDDAISLKEDLGSLFSRNVLSDMKFRTNTNTIPIHTQILGARSSVFRAMFTNVMQGKIEEGVDVTDLDDRSSVFRAKFTNDVKEEIEGCFDVTDLDDDTVRRMLLYMYTDKLEDLQCENASQLYTASDKYDISSLRSKCRAILQAKLSPKNACQILILANLHLDEVLKKTAQKYILLQGKTIFSSSEWKHLMKTDLQLAAEIMYQNCNKDEVL</sequence>
<dbReference type="SUPFAM" id="SSF54695">
    <property type="entry name" value="POZ domain"/>
    <property type="match status" value="2"/>
</dbReference>
<dbReference type="PROSITE" id="PS50097">
    <property type="entry name" value="BTB"/>
    <property type="match status" value="1"/>
</dbReference>
<dbReference type="InterPro" id="IPR002083">
    <property type="entry name" value="MATH/TRAF_dom"/>
</dbReference>
<dbReference type="Pfam" id="PF00651">
    <property type="entry name" value="BTB"/>
    <property type="match status" value="2"/>
</dbReference>
<dbReference type="InterPro" id="IPR011333">
    <property type="entry name" value="SKP1/BTB/POZ_sf"/>
</dbReference>
<dbReference type="CDD" id="cd00121">
    <property type="entry name" value="MATH"/>
    <property type="match status" value="1"/>
</dbReference>
<evidence type="ECO:0000259" key="1">
    <source>
        <dbReference type="PROSITE" id="PS50097"/>
    </source>
</evidence>
<dbReference type="Gene3D" id="3.30.710.10">
    <property type="entry name" value="Potassium Channel Kv1.1, Chain A"/>
    <property type="match status" value="2"/>
</dbReference>
<comment type="caution">
    <text evidence="3">The sequence shown here is derived from an EMBL/GenBank/DDBJ whole genome shotgun (WGS) entry which is preliminary data.</text>
</comment>
<organism evidence="3 4">
    <name type="scientific">Trichonephila clavata</name>
    <name type="common">Joro spider</name>
    <name type="synonym">Nephila clavata</name>
    <dbReference type="NCBI Taxonomy" id="2740835"/>
    <lineage>
        <taxon>Eukaryota</taxon>
        <taxon>Metazoa</taxon>
        <taxon>Ecdysozoa</taxon>
        <taxon>Arthropoda</taxon>
        <taxon>Chelicerata</taxon>
        <taxon>Arachnida</taxon>
        <taxon>Araneae</taxon>
        <taxon>Araneomorphae</taxon>
        <taxon>Entelegynae</taxon>
        <taxon>Araneoidea</taxon>
        <taxon>Nephilidae</taxon>
        <taxon>Trichonephila</taxon>
    </lineage>
</organism>
<gene>
    <name evidence="3" type="primary">Tdpoz5_39</name>
    <name evidence="3" type="ORF">TNCT_208461</name>
</gene>
<dbReference type="InterPro" id="IPR000210">
    <property type="entry name" value="BTB/POZ_dom"/>
</dbReference>
<dbReference type="SUPFAM" id="SSF49599">
    <property type="entry name" value="TRAF domain-like"/>
    <property type="match status" value="1"/>
</dbReference>
<keyword evidence="4" id="KW-1185">Reference proteome</keyword>
<protein>
    <submittedName>
        <fullName evidence="3">TD and POZ domain-containing protein 5</fullName>
    </submittedName>
</protein>
<dbReference type="Gene3D" id="1.25.40.420">
    <property type="match status" value="1"/>
</dbReference>
<proteinExistence type="predicted"/>
<feature type="domain" description="BTB" evidence="1">
    <location>
        <begin position="351"/>
        <end position="446"/>
    </location>
</feature>
<dbReference type="Gene3D" id="2.60.210.10">
    <property type="entry name" value="Apoptosis, Tumor Necrosis Factor Receptor Associated Protein 2, Chain A"/>
    <property type="match status" value="1"/>
</dbReference>
<dbReference type="GO" id="GO:0030163">
    <property type="term" value="P:protein catabolic process"/>
    <property type="evidence" value="ECO:0007669"/>
    <property type="project" value="UniProtKB-ARBA"/>
</dbReference>
<dbReference type="Pfam" id="PF22486">
    <property type="entry name" value="MATH_2"/>
    <property type="match status" value="1"/>
</dbReference>
<accession>A0A8X6F3N9</accession>
<dbReference type="OrthoDB" id="6502464at2759"/>
<dbReference type="PROSITE" id="PS50144">
    <property type="entry name" value="MATH"/>
    <property type="match status" value="1"/>
</dbReference>
<evidence type="ECO:0000313" key="4">
    <source>
        <dbReference type="Proteomes" id="UP000887116"/>
    </source>
</evidence>
<dbReference type="InterPro" id="IPR008974">
    <property type="entry name" value="TRAF-like"/>
</dbReference>
<evidence type="ECO:0000259" key="2">
    <source>
        <dbReference type="PROSITE" id="PS50144"/>
    </source>
</evidence>
<feature type="domain" description="MATH" evidence="2">
    <location>
        <begin position="11"/>
        <end position="141"/>
    </location>
</feature>
<name>A0A8X6F3N9_TRICU</name>
<dbReference type="SMART" id="SM00061">
    <property type="entry name" value="MATH"/>
    <property type="match status" value="1"/>
</dbReference>
<dbReference type="EMBL" id="BMAO01000785">
    <property type="protein sequence ID" value="GFQ69177.1"/>
    <property type="molecule type" value="Genomic_DNA"/>
</dbReference>
<evidence type="ECO:0000313" key="3">
    <source>
        <dbReference type="EMBL" id="GFQ69177.1"/>
    </source>
</evidence>
<dbReference type="SMART" id="SM00225">
    <property type="entry name" value="BTB"/>
    <property type="match status" value="1"/>
</dbReference>
<dbReference type="AlphaFoldDB" id="A0A8X6F3N9"/>
<dbReference type="PANTHER" id="PTHR24413">
    <property type="entry name" value="SPECKLE-TYPE POZ PROTEIN"/>
    <property type="match status" value="1"/>
</dbReference>
<reference evidence="3" key="1">
    <citation type="submission" date="2020-07" db="EMBL/GenBank/DDBJ databases">
        <title>Multicomponent nature underlies the extraordinary mechanical properties of spider dragline silk.</title>
        <authorList>
            <person name="Kono N."/>
            <person name="Nakamura H."/>
            <person name="Mori M."/>
            <person name="Yoshida Y."/>
            <person name="Ohtoshi R."/>
            <person name="Malay A.D."/>
            <person name="Moran D.A.P."/>
            <person name="Tomita M."/>
            <person name="Numata K."/>
            <person name="Arakawa K."/>
        </authorList>
    </citation>
    <scope>NUCLEOTIDE SEQUENCE</scope>
</reference>
<dbReference type="Proteomes" id="UP000887116">
    <property type="component" value="Unassembled WGS sequence"/>
</dbReference>